<dbReference type="SUPFAM" id="SSF48464">
    <property type="entry name" value="ENTH/VHS domain"/>
    <property type="match status" value="1"/>
</dbReference>
<evidence type="ECO:0000256" key="1">
    <source>
        <dbReference type="SAM" id="MobiDB-lite"/>
    </source>
</evidence>
<dbReference type="InterPro" id="IPR008942">
    <property type="entry name" value="ENTH_VHS"/>
</dbReference>
<evidence type="ECO:0000313" key="3">
    <source>
        <dbReference type="EMBL" id="RKP32277.1"/>
    </source>
</evidence>
<dbReference type="GO" id="GO:0099122">
    <property type="term" value="F:RNA polymerase II C-terminal domain binding"/>
    <property type="evidence" value="ECO:0007669"/>
    <property type="project" value="InterPro"/>
</dbReference>
<dbReference type="AlphaFoldDB" id="A0A4P9ZGP9"/>
<evidence type="ECO:0000259" key="2">
    <source>
        <dbReference type="PROSITE" id="PS51391"/>
    </source>
</evidence>
<feature type="compositionally biased region" description="Basic and acidic residues" evidence="1">
    <location>
        <begin position="410"/>
        <end position="428"/>
    </location>
</feature>
<proteinExistence type="predicted"/>
<feature type="compositionally biased region" description="Polar residues" evidence="1">
    <location>
        <begin position="308"/>
        <end position="322"/>
    </location>
</feature>
<feature type="compositionally biased region" description="Acidic residues" evidence="1">
    <location>
        <begin position="391"/>
        <end position="401"/>
    </location>
</feature>
<reference evidence="4" key="1">
    <citation type="journal article" date="2018" name="Nat. Microbiol.">
        <title>Leveraging single-cell genomics to expand the fungal tree of life.</title>
        <authorList>
            <person name="Ahrendt S.R."/>
            <person name="Quandt C.A."/>
            <person name="Ciobanu D."/>
            <person name="Clum A."/>
            <person name="Salamov A."/>
            <person name="Andreopoulos B."/>
            <person name="Cheng J.F."/>
            <person name="Woyke T."/>
            <person name="Pelin A."/>
            <person name="Henrissat B."/>
            <person name="Reynolds N.K."/>
            <person name="Benny G.L."/>
            <person name="Smith M.E."/>
            <person name="James T.Y."/>
            <person name="Grigoriev I.V."/>
        </authorList>
    </citation>
    <scope>NUCLEOTIDE SEQUENCE [LARGE SCALE GENOMIC DNA]</scope>
    <source>
        <strain evidence="4">Baker2002</strain>
    </source>
</reference>
<dbReference type="GO" id="GO:0031124">
    <property type="term" value="P:mRNA 3'-end processing"/>
    <property type="evidence" value="ECO:0007669"/>
    <property type="project" value="InterPro"/>
</dbReference>
<feature type="domain" description="CID" evidence="2">
    <location>
        <begin position="1"/>
        <end position="137"/>
    </location>
</feature>
<feature type="region of interest" description="Disordered" evidence="1">
    <location>
        <begin position="283"/>
        <end position="467"/>
    </location>
</feature>
<sequence>MSFSPQVYRKKLEALQETQESIVSISQWLLFHHRHCKELCDLWTQYILSDDPSVNLKKKLSLFYLCNDVVQQARHKRKPEFAQTFSKSLPGILHRVYLTVNATLQPKIDRLINVWEQRNIFDKKDILRMRNAIETLKNGQYFVSAEEDAPKPPPKVQLCPELAHVNDLYNRLTQLLDTSSANLSQVGVQCKLYLPQNPETQDNLPLPNVYLVKLNVLEKLCDMTKQNLGEVTSFRENIITVLGSLSNALNDALASDSSKIKIIEQRLERLHSIREELREIVRELAQDEHPQNKETEEDEEPSPAYDNASDSDGNTMPAYENSSDSEQESAQEGDTKRRRISDSPATEPTDASTAISSKSSQKSVAFSEDIQVKEFVQEEETNSIRIISSDGEPDDEEEDTENQFGGDYGDFSKHQKDDLELRHEKLENSEDDYEPAATSVDGEQPSGTEKSENTPAAGLLNLLSKLS</sequence>
<dbReference type="CDD" id="cd17003">
    <property type="entry name" value="CID_Rtt103"/>
    <property type="match status" value="1"/>
</dbReference>
<protein>
    <submittedName>
        <fullName evidence="3">DUF618-domain-containing protein</fullName>
    </submittedName>
</protein>
<name>A0A4P9ZGP9_9ASCO</name>
<dbReference type="PANTHER" id="PTHR12460:SF0">
    <property type="entry name" value="CID DOMAIN-CONTAINING PROTEIN-RELATED"/>
    <property type="match status" value="1"/>
</dbReference>
<dbReference type="OrthoDB" id="10069473at2759"/>
<dbReference type="PROSITE" id="PS51391">
    <property type="entry name" value="CID"/>
    <property type="match status" value="1"/>
</dbReference>
<evidence type="ECO:0000313" key="4">
    <source>
        <dbReference type="Proteomes" id="UP000268321"/>
    </source>
</evidence>
<dbReference type="PANTHER" id="PTHR12460">
    <property type="entry name" value="CYCLIN-DEPENDENT KINASE INHIBITOR-RELATED PROTEIN"/>
    <property type="match status" value="1"/>
</dbReference>
<keyword evidence="4" id="KW-1185">Reference proteome</keyword>
<feature type="compositionally biased region" description="Basic and acidic residues" evidence="1">
    <location>
        <begin position="283"/>
        <end position="294"/>
    </location>
</feature>
<dbReference type="InterPro" id="IPR006569">
    <property type="entry name" value="CID_dom"/>
</dbReference>
<organism evidence="3 4">
    <name type="scientific">Metschnikowia bicuspidata</name>
    <dbReference type="NCBI Taxonomy" id="27322"/>
    <lineage>
        <taxon>Eukaryota</taxon>
        <taxon>Fungi</taxon>
        <taxon>Dikarya</taxon>
        <taxon>Ascomycota</taxon>
        <taxon>Saccharomycotina</taxon>
        <taxon>Pichiomycetes</taxon>
        <taxon>Metschnikowiaceae</taxon>
        <taxon>Metschnikowia</taxon>
    </lineage>
</organism>
<gene>
    <name evidence="3" type="ORF">METBISCDRAFT_25794</name>
</gene>
<dbReference type="InterPro" id="IPR047883">
    <property type="entry name" value="Rtt103-like_CID"/>
</dbReference>
<feature type="compositionally biased region" description="Low complexity" evidence="1">
    <location>
        <begin position="351"/>
        <end position="367"/>
    </location>
</feature>
<dbReference type="Gene3D" id="1.25.40.90">
    <property type="match status" value="1"/>
</dbReference>
<dbReference type="SMART" id="SM00582">
    <property type="entry name" value="RPR"/>
    <property type="match status" value="1"/>
</dbReference>
<dbReference type="EMBL" id="ML004432">
    <property type="protein sequence ID" value="RKP32277.1"/>
    <property type="molecule type" value="Genomic_DNA"/>
</dbReference>
<dbReference type="Pfam" id="PF04818">
    <property type="entry name" value="CID"/>
    <property type="match status" value="1"/>
</dbReference>
<accession>A0A4P9ZGP9</accession>
<dbReference type="Proteomes" id="UP000268321">
    <property type="component" value="Unassembled WGS sequence"/>
</dbReference>